<evidence type="ECO:0000256" key="3">
    <source>
        <dbReference type="ARBA" id="ARBA00023125"/>
    </source>
</evidence>
<evidence type="ECO:0000313" key="6">
    <source>
        <dbReference type="EMBL" id="MBB3933812.1"/>
    </source>
</evidence>
<sequence length="299" mass="32637">MSPDWDHIRSLLAVLDEGSLSAAARRLGLTQPTIGRHIDDLERQLGAALFTRSPSGLEPTETARALRPQAEAMAAAAESLVRVASASSGEARGTVRLTASEIIGVEVLPPILAEFSELHPDIAVELVVSNRNEDLLRRDCDMAVRMVAPTQAALIQKRIGAIDIGFHAHPDYLDRHGTPGSLDTLAEHRLIGFDVETPFIKSLQKRGYVPPREAFGLRSDSDLAQLAAIRAGWGIGACQTGLARRAPKLVRILAHEFSLSLECWLAMHEDLRGVRRMRLLFDHMAEQLSAYIASQNLPA</sequence>
<name>A0A840AVV5_9HYPH</name>
<dbReference type="RefSeq" id="WP_183401466.1">
    <property type="nucleotide sequence ID" value="NZ_JACIDS010000008.1"/>
</dbReference>
<dbReference type="PRINTS" id="PR00039">
    <property type="entry name" value="HTHLYSR"/>
</dbReference>
<reference evidence="6 7" key="1">
    <citation type="submission" date="2020-08" db="EMBL/GenBank/DDBJ databases">
        <title>Genomic Encyclopedia of Type Strains, Phase IV (KMG-IV): sequencing the most valuable type-strain genomes for metagenomic binning, comparative biology and taxonomic classification.</title>
        <authorList>
            <person name="Goeker M."/>
        </authorList>
    </citation>
    <scope>NUCLEOTIDE SEQUENCE [LARGE SCALE GENOMIC DNA]</scope>
    <source>
        <strain evidence="6 7">DSM 25966</strain>
    </source>
</reference>
<dbReference type="EMBL" id="JACIDS010000008">
    <property type="protein sequence ID" value="MBB3933812.1"/>
    <property type="molecule type" value="Genomic_DNA"/>
</dbReference>
<keyword evidence="4" id="KW-0804">Transcription</keyword>
<accession>A0A840AVV5</accession>
<keyword evidence="2" id="KW-0805">Transcription regulation</keyword>
<dbReference type="PROSITE" id="PS50931">
    <property type="entry name" value="HTH_LYSR"/>
    <property type="match status" value="1"/>
</dbReference>
<proteinExistence type="inferred from homology"/>
<dbReference type="SUPFAM" id="SSF53850">
    <property type="entry name" value="Periplasmic binding protein-like II"/>
    <property type="match status" value="1"/>
</dbReference>
<dbReference type="PANTHER" id="PTHR30537:SF3">
    <property type="entry name" value="TRANSCRIPTIONAL REGULATORY PROTEIN"/>
    <property type="match status" value="1"/>
</dbReference>
<dbReference type="GO" id="GO:0003700">
    <property type="term" value="F:DNA-binding transcription factor activity"/>
    <property type="evidence" value="ECO:0007669"/>
    <property type="project" value="InterPro"/>
</dbReference>
<dbReference type="InterPro" id="IPR036390">
    <property type="entry name" value="WH_DNA-bd_sf"/>
</dbReference>
<keyword evidence="3 6" id="KW-0238">DNA-binding</keyword>
<comment type="similarity">
    <text evidence="1">Belongs to the LysR transcriptional regulatory family.</text>
</comment>
<dbReference type="Pfam" id="PF03466">
    <property type="entry name" value="LysR_substrate"/>
    <property type="match status" value="1"/>
</dbReference>
<evidence type="ECO:0000256" key="4">
    <source>
        <dbReference type="ARBA" id="ARBA00023163"/>
    </source>
</evidence>
<dbReference type="Gene3D" id="3.40.190.290">
    <property type="match status" value="1"/>
</dbReference>
<evidence type="ECO:0000313" key="7">
    <source>
        <dbReference type="Proteomes" id="UP000553963"/>
    </source>
</evidence>
<dbReference type="AlphaFoldDB" id="A0A840AVV5"/>
<evidence type="ECO:0000256" key="1">
    <source>
        <dbReference type="ARBA" id="ARBA00009437"/>
    </source>
</evidence>
<protein>
    <submittedName>
        <fullName evidence="6">DNA-binding transcriptional LysR family regulator</fullName>
    </submittedName>
</protein>
<dbReference type="Pfam" id="PF00126">
    <property type="entry name" value="HTH_1"/>
    <property type="match status" value="1"/>
</dbReference>
<dbReference type="GO" id="GO:0043565">
    <property type="term" value="F:sequence-specific DNA binding"/>
    <property type="evidence" value="ECO:0007669"/>
    <property type="project" value="TreeGrafter"/>
</dbReference>
<organism evidence="6 7">
    <name type="scientific">Kaistia hirudinis</name>
    <dbReference type="NCBI Taxonomy" id="1293440"/>
    <lineage>
        <taxon>Bacteria</taxon>
        <taxon>Pseudomonadati</taxon>
        <taxon>Pseudomonadota</taxon>
        <taxon>Alphaproteobacteria</taxon>
        <taxon>Hyphomicrobiales</taxon>
        <taxon>Kaistiaceae</taxon>
        <taxon>Kaistia</taxon>
    </lineage>
</organism>
<dbReference type="InterPro" id="IPR000847">
    <property type="entry name" value="LysR_HTH_N"/>
</dbReference>
<keyword evidence="7" id="KW-1185">Reference proteome</keyword>
<dbReference type="GO" id="GO:0006351">
    <property type="term" value="P:DNA-templated transcription"/>
    <property type="evidence" value="ECO:0007669"/>
    <property type="project" value="TreeGrafter"/>
</dbReference>
<dbReference type="SUPFAM" id="SSF46785">
    <property type="entry name" value="Winged helix' DNA-binding domain"/>
    <property type="match status" value="1"/>
</dbReference>
<comment type="caution">
    <text evidence="6">The sequence shown here is derived from an EMBL/GenBank/DDBJ whole genome shotgun (WGS) entry which is preliminary data.</text>
</comment>
<dbReference type="InterPro" id="IPR036388">
    <property type="entry name" value="WH-like_DNA-bd_sf"/>
</dbReference>
<dbReference type="PANTHER" id="PTHR30537">
    <property type="entry name" value="HTH-TYPE TRANSCRIPTIONAL REGULATOR"/>
    <property type="match status" value="1"/>
</dbReference>
<gene>
    <name evidence="6" type="ORF">GGR25_004890</name>
</gene>
<dbReference type="Proteomes" id="UP000553963">
    <property type="component" value="Unassembled WGS sequence"/>
</dbReference>
<dbReference type="InterPro" id="IPR005119">
    <property type="entry name" value="LysR_subst-bd"/>
</dbReference>
<feature type="domain" description="HTH lysR-type" evidence="5">
    <location>
        <begin position="3"/>
        <end position="60"/>
    </location>
</feature>
<evidence type="ECO:0000259" key="5">
    <source>
        <dbReference type="PROSITE" id="PS50931"/>
    </source>
</evidence>
<dbReference type="Gene3D" id="1.10.10.10">
    <property type="entry name" value="Winged helix-like DNA-binding domain superfamily/Winged helix DNA-binding domain"/>
    <property type="match status" value="1"/>
</dbReference>
<evidence type="ECO:0000256" key="2">
    <source>
        <dbReference type="ARBA" id="ARBA00023015"/>
    </source>
</evidence>
<dbReference type="InterPro" id="IPR058163">
    <property type="entry name" value="LysR-type_TF_proteobact-type"/>
</dbReference>